<evidence type="ECO:0000259" key="5">
    <source>
        <dbReference type="PROSITE" id="PS50983"/>
    </source>
</evidence>
<dbReference type="Gene3D" id="3.40.50.1980">
    <property type="entry name" value="Nitrogenase molybdenum iron protein domain"/>
    <property type="match status" value="2"/>
</dbReference>
<dbReference type="InterPro" id="IPR051313">
    <property type="entry name" value="Bact_iron-sidero_bind"/>
</dbReference>
<dbReference type="PROSITE" id="PS50983">
    <property type="entry name" value="FE_B12_PBP"/>
    <property type="match status" value="1"/>
</dbReference>
<evidence type="ECO:0000313" key="7">
    <source>
        <dbReference type="Proteomes" id="UP001422074"/>
    </source>
</evidence>
<dbReference type="PANTHER" id="PTHR30532:SF24">
    <property type="entry name" value="FERRIC ENTEROBACTIN-BINDING PERIPLASMIC PROTEIN FEPB"/>
    <property type="match status" value="1"/>
</dbReference>
<accession>A0ABU9WZB1</accession>
<proteinExistence type="inferred from homology"/>
<dbReference type="RefSeq" id="WP_345883231.1">
    <property type="nucleotide sequence ID" value="NZ_JBDFRB010000002.1"/>
</dbReference>
<dbReference type="PROSITE" id="PS51257">
    <property type="entry name" value="PROKAR_LIPOPROTEIN"/>
    <property type="match status" value="1"/>
</dbReference>
<comment type="subcellular location">
    <subcellularLocation>
        <location evidence="1">Cell envelope</location>
    </subcellularLocation>
</comment>
<protein>
    <submittedName>
        <fullName evidence="6">ABC transporter substrate-binding protein</fullName>
    </submittedName>
</protein>
<dbReference type="PANTHER" id="PTHR30532">
    <property type="entry name" value="IRON III DICITRATE-BINDING PERIPLASMIC PROTEIN"/>
    <property type="match status" value="1"/>
</dbReference>
<dbReference type="SUPFAM" id="SSF53807">
    <property type="entry name" value="Helical backbone' metal receptor"/>
    <property type="match status" value="1"/>
</dbReference>
<keyword evidence="3" id="KW-0813">Transport</keyword>
<feature type="domain" description="Fe/B12 periplasmic-binding" evidence="5">
    <location>
        <begin position="73"/>
        <end position="343"/>
    </location>
</feature>
<keyword evidence="4" id="KW-0732">Signal</keyword>
<dbReference type="Pfam" id="PF01497">
    <property type="entry name" value="Peripla_BP_2"/>
    <property type="match status" value="1"/>
</dbReference>
<evidence type="ECO:0000256" key="3">
    <source>
        <dbReference type="ARBA" id="ARBA00022448"/>
    </source>
</evidence>
<sequence>MNRATTPGSPRSRGLLGRRAVLLGLLAVPVGLAGCSRPSGSPARPSTTPDPSAFPLEVEHALGTARLEEPPRVVVAMDPASADACAALGVAPAGILDTAGSPWFSAALRTFSGPQPFLLNARGGLPIDDIVKMAPDVVLALGSELPRDRFEQLSAVAPVVAATSARGETPWADAVRTVGRVLGLEAAAEEVVATTEKAMADAASAYPGLEGTTVLMFSASAVPGADVLVYGGGSNAAAALRSFGLTTSPALAAVEREAPLAEGEHRWPQSRVRELSSDIAVVAVAEGQQRIVSEAPFMAALPAAAHRGAFYVAAPDQNSLTSGSALGLQWASRNIVPELAKAAYYAAQD</sequence>
<comment type="caution">
    <text evidence="6">The sequence shown here is derived from an EMBL/GenBank/DDBJ whole genome shotgun (WGS) entry which is preliminary data.</text>
</comment>
<dbReference type="Proteomes" id="UP001422074">
    <property type="component" value="Unassembled WGS sequence"/>
</dbReference>
<dbReference type="InterPro" id="IPR002491">
    <property type="entry name" value="ABC_transptr_periplasmic_BD"/>
</dbReference>
<keyword evidence="7" id="KW-1185">Reference proteome</keyword>
<evidence type="ECO:0000313" key="6">
    <source>
        <dbReference type="EMBL" id="MEN2743525.1"/>
    </source>
</evidence>
<reference evidence="6 7" key="1">
    <citation type="submission" date="2024-05" db="EMBL/GenBank/DDBJ databases">
        <title>Sinomonas sp. nov., isolated from a waste landfill.</title>
        <authorList>
            <person name="Zhao Y."/>
        </authorList>
    </citation>
    <scope>NUCLEOTIDE SEQUENCE [LARGE SCALE GENOMIC DNA]</scope>
    <source>
        <strain evidence="6 7">CCTCC AB2014300</strain>
    </source>
</reference>
<evidence type="ECO:0000256" key="1">
    <source>
        <dbReference type="ARBA" id="ARBA00004196"/>
    </source>
</evidence>
<comment type="similarity">
    <text evidence="2">Belongs to the bacterial solute-binding protein 8 family.</text>
</comment>
<gene>
    <name evidence="6" type="ORF">ABCQ75_03090</name>
</gene>
<name>A0ABU9WZB1_9MICC</name>
<dbReference type="EMBL" id="JBDFRB010000002">
    <property type="protein sequence ID" value="MEN2743525.1"/>
    <property type="molecule type" value="Genomic_DNA"/>
</dbReference>
<evidence type="ECO:0000256" key="4">
    <source>
        <dbReference type="ARBA" id="ARBA00022729"/>
    </source>
</evidence>
<evidence type="ECO:0000256" key="2">
    <source>
        <dbReference type="ARBA" id="ARBA00008814"/>
    </source>
</evidence>
<organism evidence="6 7">
    <name type="scientific">Sinomonas halotolerans</name>
    <dbReference type="NCBI Taxonomy" id="1644133"/>
    <lineage>
        <taxon>Bacteria</taxon>
        <taxon>Bacillati</taxon>
        <taxon>Actinomycetota</taxon>
        <taxon>Actinomycetes</taxon>
        <taxon>Micrococcales</taxon>
        <taxon>Micrococcaceae</taxon>
        <taxon>Sinomonas</taxon>
    </lineage>
</organism>